<feature type="region of interest" description="Disordered" evidence="1">
    <location>
        <begin position="1218"/>
        <end position="1267"/>
    </location>
</feature>
<feature type="compositionally biased region" description="Polar residues" evidence="1">
    <location>
        <begin position="1234"/>
        <end position="1246"/>
    </location>
</feature>
<dbReference type="Proteomes" id="UP000594435">
    <property type="component" value="Chromosome 1"/>
</dbReference>
<dbReference type="PANTHER" id="PTHR32305:SF15">
    <property type="entry name" value="PROTEIN RHSA-RELATED"/>
    <property type="match status" value="1"/>
</dbReference>
<dbReference type="Pfam" id="PF05593">
    <property type="entry name" value="RHS_repeat"/>
    <property type="match status" value="1"/>
</dbReference>
<dbReference type="NCBIfam" id="TIGR01643">
    <property type="entry name" value="YD_repeat_2x"/>
    <property type="match status" value="1"/>
</dbReference>
<sequence>MSNNITSNADNFSDYISSGVDPRTGMYSISINLGTFSSYRGVGEDIPIVLNYSAASTLDIGFGRGWNIPISRFDKEKNFLSLSTGQAFEVEWNHQRNEYDIPYRKLKDLRVFYLDESEEIQVVYKDGKQEFISYNEGITTRVVSANGLEIGFEYGQKDFQQVLWHIYDKNADRELEIDWWTSKWKTVVTHKVLGTVRQTIEIDKTGNGNIYTRLDAIRFPGIDSTTHFEYRYIGACNYDVIERVAHANGLVEEMLYYDQGHYLPQDAPIDTFPYVHRHTVFPGENQPPQITEYEFSDQNYLGFSSDRAWVAGEDTLFKAHRDYTYSSTETINGSKSVTREYNKYHLMNSASYYDDGDLYKEESYTYFADLDKGIESQPATYSLAKSQTTTHYFAGQSRSFTSEYDYDEYANLLSETQPDGSKMVRSYYPASGEGTNCPAEPNGFVSLIKTETFTPNNGDTARTKVFTYSSLPKLDDPNGYFVLLASQSDENQSEDFEYYSYVGNLYTYGLLKTKTLRYNGYETSITCHYDFGVDGMTSSVLTRSHDNLETLETKTLDYFFGEPTKHIDEQGIVTRFSYDVLGRKVAAVTAPGTPFEASQTITYHVGDGVNSMIQVDTKGNALQTRFNNAGKVIEVLQTPYGETPYTVQSCLYDDFGLLVSKTETDWLDGVALPLTSTYQYDVNGEISSVTHPDGRKEQFTQDPVTLTTHYQHESGLSNQTLMSEWTQYDLSGREINKKTYDASGALLAKTDYHYDGYDNLLTVTDTEGRVIKHRYDRLDRLVETTRIIDGQNVTENYHYPDFTRSDVPSEVLVDGASQGQQTFDGLMRLMQKTTLNAGTTHYSYSGVSPEPTSINLASGSQLHFTNNSYLHVPLTISVSGQTQLDSGFSYDAQSGLPLSNQNLSGTRLVSRDSYNRVLTETMQIDGEERTANFRYSLLGKLLSRTDYFGNTTAFYFDNLGRLAQAEEVVSGIHTSTTFGYDVFSRPIQYTTLRAQDSAEIRLEYNAFGVETKREARFNGSLIFTIDQVFNQRILLDSRTFTQHGESTQETFFYDDLARLTLYQVSGPNAPQDDYGNVIVEQSFTHDVYGNITQATSVFSNGSNNTATFSYPSNNPQRLERLTNTHSHYPSSVDFSYDEAGNLLNDEKGRQYSYNALNQMSSVSENGTVLSEYQYDAGGRVVTQSVEQSLIYLFYLNNQLINERNESAHSSFHNIGPGLTSRNVNSPQEEVHQFSFGNSQGSVLETYSSHDGEEREKTSRKYTPYGEG</sequence>
<evidence type="ECO:0000313" key="2">
    <source>
        <dbReference type="EMBL" id="QPL52940.1"/>
    </source>
</evidence>
<organism evidence="2 3">
    <name type="scientific">Vibrio navarrensis</name>
    <dbReference type="NCBI Taxonomy" id="29495"/>
    <lineage>
        <taxon>Bacteria</taxon>
        <taxon>Pseudomonadati</taxon>
        <taxon>Pseudomonadota</taxon>
        <taxon>Gammaproteobacteria</taxon>
        <taxon>Vibrionales</taxon>
        <taxon>Vibrionaceae</taxon>
        <taxon>Vibrio</taxon>
    </lineage>
</organism>
<proteinExistence type="predicted"/>
<dbReference type="InterPro" id="IPR006530">
    <property type="entry name" value="YD"/>
</dbReference>
<evidence type="ECO:0000313" key="3">
    <source>
        <dbReference type="Proteomes" id="UP000594435"/>
    </source>
</evidence>
<dbReference type="EMBL" id="CP065217">
    <property type="protein sequence ID" value="QPL52940.1"/>
    <property type="molecule type" value="Genomic_DNA"/>
</dbReference>
<accession>A0AAJ4IA48</accession>
<name>A0AAJ4IA48_9VIBR</name>
<dbReference type="AlphaFoldDB" id="A0AAJ4IA48"/>
<dbReference type="Gene3D" id="2.180.10.10">
    <property type="entry name" value="RHS repeat-associated core"/>
    <property type="match status" value="2"/>
</dbReference>
<dbReference type="InterPro" id="IPR031325">
    <property type="entry name" value="RHS_repeat"/>
</dbReference>
<reference evidence="2 3" key="1">
    <citation type="submission" date="2020-11" db="EMBL/GenBank/DDBJ databases">
        <title>Complete and Circularized Genome Assembly of a human isolate of Vibrio navarrensis biotype pommerensis with MiSeq and MinION Sequence Data.</title>
        <authorList>
            <person name="Schwartz K."/>
            <person name="Borowiak M."/>
            <person name="Deneke C."/>
            <person name="Balau V."/>
            <person name="Metelmann C."/>
            <person name="Strauch E."/>
        </authorList>
    </citation>
    <scope>NUCLEOTIDE SEQUENCE [LARGE SCALE GENOMIC DNA]</scope>
    <source>
        <strain evidence="2 3">20-VB00237</strain>
    </source>
</reference>
<gene>
    <name evidence="2" type="ORF">I3X05_13180</name>
</gene>
<evidence type="ECO:0000256" key="1">
    <source>
        <dbReference type="SAM" id="MobiDB-lite"/>
    </source>
</evidence>
<dbReference type="PANTHER" id="PTHR32305">
    <property type="match status" value="1"/>
</dbReference>
<feature type="compositionally biased region" description="Basic and acidic residues" evidence="1">
    <location>
        <begin position="1247"/>
        <end position="1258"/>
    </location>
</feature>
<protein>
    <submittedName>
        <fullName evidence="2">RHS repeat protein</fullName>
    </submittedName>
</protein>
<dbReference type="InterPro" id="IPR050708">
    <property type="entry name" value="T6SS_VgrG/RHS"/>
</dbReference>